<feature type="region of interest" description="Disordered" evidence="1">
    <location>
        <begin position="168"/>
        <end position="191"/>
    </location>
</feature>
<keyword evidence="2" id="KW-0472">Membrane</keyword>
<name>A0A8T2PWL2_9TELE</name>
<dbReference type="AlphaFoldDB" id="A0A8T2PWL2"/>
<protein>
    <recommendedName>
        <fullName evidence="5">Neurensin 1</fullName>
    </recommendedName>
</protein>
<accession>A0A8T2PWL2</accession>
<reference evidence="3" key="1">
    <citation type="thesis" date="2021" institute="BYU ScholarsArchive" country="Provo, UT, USA">
        <title>Applications of and Algorithms for Genome Assembly and Genomic Analyses with an Emphasis on Marine Teleosts.</title>
        <authorList>
            <person name="Pickett B.D."/>
        </authorList>
    </citation>
    <scope>NUCLEOTIDE SEQUENCE</scope>
    <source>
        <strain evidence="3">HI-2016</strain>
    </source>
</reference>
<dbReference type="GO" id="GO:0043025">
    <property type="term" value="C:neuronal cell body"/>
    <property type="evidence" value="ECO:0007669"/>
    <property type="project" value="TreeGrafter"/>
</dbReference>
<evidence type="ECO:0000256" key="1">
    <source>
        <dbReference type="SAM" id="MobiDB-lite"/>
    </source>
</evidence>
<dbReference type="GO" id="GO:0043005">
    <property type="term" value="C:neuron projection"/>
    <property type="evidence" value="ECO:0007669"/>
    <property type="project" value="TreeGrafter"/>
</dbReference>
<evidence type="ECO:0000313" key="4">
    <source>
        <dbReference type="Proteomes" id="UP000824540"/>
    </source>
</evidence>
<feature type="compositionally biased region" description="Polar residues" evidence="1">
    <location>
        <begin position="182"/>
        <end position="191"/>
    </location>
</feature>
<feature type="transmembrane region" description="Helical" evidence="2">
    <location>
        <begin position="115"/>
        <end position="138"/>
    </location>
</feature>
<evidence type="ECO:0000256" key="2">
    <source>
        <dbReference type="SAM" id="Phobius"/>
    </source>
</evidence>
<sequence length="191" mass="20692">MASCSEICGSGQGAANSGCQRYGVRSYLHHFYEECSASIWERDEDFQIQRSPSRWSSVLWKVSLAFGVLILTAGLMALTVGYAVPSRIEAFGEGELVFVDSHAVRFNRGLQLSKLTGAALFCTGGVLMAVGLLLSSFAKSLPDEESRPQHKFKEKIAEMQAAAYPITKAPTPGESKIPVTLSKVQNVQPTS</sequence>
<dbReference type="GO" id="GO:0007399">
    <property type="term" value="P:nervous system development"/>
    <property type="evidence" value="ECO:0007669"/>
    <property type="project" value="TreeGrafter"/>
</dbReference>
<dbReference type="Proteomes" id="UP000824540">
    <property type="component" value="Unassembled WGS sequence"/>
</dbReference>
<dbReference type="PANTHER" id="PTHR14796:SF3">
    <property type="entry name" value="NEURENSIN 1-LIKE-RELATED"/>
    <property type="match status" value="1"/>
</dbReference>
<evidence type="ECO:0000313" key="3">
    <source>
        <dbReference type="EMBL" id="KAG9355735.1"/>
    </source>
</evidence>
<dbReference type="PANTHER" id="PTHR14796">
    <property type="entry name" value="NEURENSIN 1-RELATED"/>
    <property type="match status" value="1"/>
</dbReference>
<dbReference type="OrthoDB" id="5979667at2759"/>
<keyword evidence="4" id="KW-1185">Reference proteome</keyword>
<dbReference type="EMBL" id="JAFBMS010000001">
    <property type="protein sequence ID" value="KAG9355735.1"/>
    <property type="molecule type" value="Genomic_DNA"/>
</dbReference>
<evidence type="ECO:0008006" key="5">
    <source>
        <dbReference type="Google" id="ProtNLM"/>
    </source>
</evidence>
<comment type="caution">
    <text evidence="3">The sequence shown here is derived from an EMBL/GenBank/DDBJ whole genome shotgun (WGS) entry which is preliminary data.</text>
</comment>
<dbReference type="Pfam" id="PF14927">
    <property type="entry name" value="Neurensin"/>
    <property type="match status" value="1"/>
</dbReference>
<organism evidence="3 4">
    <name type="scientific">Albula glossodonta</name>
    <name type="common">roundjaw bonefish</name>
    <dbReference type="NCBI Taxonomy" id="121402"/>
    <lineage>
        <taxon>Eukaryota</taxon>
        <taxon>Metazoa</taxon>
        <taxon>Chordata</taxon>
        <taxon>Craniata</taxon>
        <taxon>Vertebrata</taxon>
        <taxon>Euteleostomi</taxon>
        <taxon>Actinopterygii</taxon>
        <taxon>Neopterygii</taxon>
        <taxon>Teleostei</taxon>
        <taxon>Albuliformes</taxon>
        <taxon>Albulidae</taxon>
        <taxon>Albula</taxon>
    </lineage>
</organism>
<gene>
    <name evidence="3" type="ORF">JZ751_000573</name>
</gene>
<proteinExistence type="predicted"/>
<keyword evidence="2" id="KW-1133">Transmembrane helix</keyword>
<dbReference type="InterPro" id="IPR024883">
    <property type="entry name" value="Neurensin"/>
</dbReference>
<feature type="transmembrane region" description="Helical" evidence="2">
    <location>
        <begin position="58"/>
        <end position="84"/>
    </location>
</feature>
<dbReference type="GO" id="GO:0030133">
    <property type="term" value="C:transport vesicle"/>
    <property type="evidence" value="ECO:0007669"/>
    <property type="project" value="InterPro"/>
</dbReference>
<keyword evidence="2" id="KW-0812">Transmembrane</keyword>